<dbReference type="PATRIC" id="fig|1094466.5.peg.1556"/>
<dbReference type="OrthoDB" id="6157812at2"/>
<evidence type="ECO:0000256" key="1">
    <source>
        <dbReference type="SAM" id="Phobius"/>
    </source>
</evidence>
<evidence type="ECO:0000313" key="2">
    <source>
        <dbReference type="EMBL" id="CCG53530.1"/>
    </source>
</evidence>
<dbReference type="KEGG" id="fin:KQS_07930"/>
<reference evidence="3" key="2">
    <citation type="submission" date="2012-03" db="EMBL/GenBank/DDBJ databases">
        <title>Complete genome sequence of Flavobacterium indicum GPTSA100-9T, isolated from warm spring water.</title>
        <authorList>
            <person name="Barbier P."/>
            <person name="Houel A."/>
            <person name="Loux V."/>
            <person name="Poulain J."/>
            <person name="Bernardet J.-F."/>
            <person name="Touchon M."/>
            <person name="Duchaud E."/>
        </authorList>
    </citation>
    <scope>NUCLEOTIDE SEQUENCE [LARGE SCALE GENOMIC DNA]</scope>
    <source>
        <strain evidence="3">DSM 17447 / CIP 109464 / GPTSA100-9</strain>
    </source>
</reference>
<dbReference type="HOGENOM" id="CLU_134979_0_0_10"/>
<reference evidence="2 3" key="1">
    <citation type="journal article" date="2012" name="J. Bacteriol.">
        <title>Complete Genome Sequence of Flavobacterium indicum GPSTA100-9T, Isolated from Warm Spring Water.</title>
        <authorList>
            <person name="Barbier P."/>
            <person name="Houel A."/>
            <person name="Loux V."/>
            <person name="Poulain J."/>
            <person name="Bernardet J.F."/>
            <person name="Touchon M."/>
            <person name="Duchaud E."/>
        </authorList>
    </citation>
    <scope>NUCLEOTIDE SEQUENCE [LARGE SCALE GENOMIC DNA]</scope>
    <source>
        <strain evidence="3">DSM 17447 / CIP 109464 / GPTSA100-9</strain>
    </source>
</reference>
<dbReference type="eggNOG" id="COG5031">
    <property type="taxonomic scope" value="Bacteria"/>
</dbReference>
<dbReference type="STRING" id="1094466.KQS_07930"/>
<gene>
    <name evidence="2" type="ordered locus">KQS_07930</name>
</gene>
<dbReference type="RefSeq" id="WP_014388651.1">
    <property type="nucleotide sequence ID" value="NC_017025.1"/>
</dbReference>
<sequence>MKELIIETLYKSIKKPYQMAFKKTVDAWNVSISEFLQYDENSLGFHLGCFLLKYNFQVQPQLEEHDVYHVLTNTGITVKDEIDMQFYLFGNGKRSPFVLIVLLTGILFYPFEYKSFINSYRKGKNAHQFYHLNFLKMLHIPLKDIQFSFNIK</sequence>
<keyword evidence="1" id="KW-0812">Transmembrane</keyword>
<protein>
    <recommendedName>
        <fullName evidence="4">Coenzyme Q (Ubiquinone) biosynthesis protein Coq4</fullName>
    </recommendedName>
</protein>
<proteinExistence type="predicted"/>
<name>H8XSY8_FLAIG</name>
<dbReference type="EMBL" id="HE774682">
    <property type="protein sequence ID" value="CCG53530.1"/>
    <property type="molecule type" value="Genomic_DNA"/>
</dbReference>
<feature type="transmembrane region" description="Helical" evidence="1">
    <location>
        <begin position="94"/>
        <end position="111"/>
    </location>
</feature>
<accession>H8XSY8</accession>
<evidence type="ECO:0008006" key="4">
    <source>
        <dbReference type="Google" id="ProtNLM"/>
    </source>
</evidence>
<keyword evidence="1" id="KW-1133">Transmembrane helix</keyword>
<keyword evidence="1" id="KW-0472">Membrane</keyword>
<keyword evidence="3" id="KW-1185">Reference proteome</keyword>
<evidence type="ECO:0000313" key="3">
    <source>
        <dbReference type="Proteomes" id="UP000007599"/>
    </source>
</evidence>
<dbReference type="AlphaFoldDB" id="H8XSY8"/>
<dbReference type="Proteomes" id="UP000007599">
    <property type="component" value="Chromosome I"/>
</dbReference>
<organism evidence="2 3">
    <name type="scientific">Flavobacterium indicum (strain DSM 17447 / CIP 109464 / GPTSA100-9)</name>
    <dbReference type="NCBI Taxonomy" id="1094466"/>
    <lineage>
        <taxon>Bacteria</taxon>
        <taxon>Pseudomonadati</taxon>
        <taxon>Bacteroidota</taxon>
        <taxon>Flavobacteriia</taxon>
        <taxon>Flavobacteriales</taxon>
        <taxon>Flavobacteriaceae</taxon>
        <taxon>Flavobacterium</taxon>
    </lineage>
</organism>